<feature type="compositionally biased region" description="Polar residues" evidence="1">
    <location>
        <begin position="47"/>
        <end position="73"/>
    </location>
</feature>
<keyword evidence="3" id="KW-1185">Reference proteome</keyword>
<comment type="caution">
    <text evidence="2">The sequence shown here is derived from an EMBL/GenBank/DDBJ whole genome shotgun (WGS) entry which is preliminary data.</text>
</comment>
<reference evidence="2" key="1">
    <citation type="journal article" date="2023" name="Science">
        <title>Genome structures resolve the early diversification of teleost fishes.</title>
        <authorList>
            <person name="Parey E."/>
            <person name="Louis A."/>
            <person name="Montfort J."/>
            <person name="Bouchez O."/>
            <person name="Roques C."/>
            <person name="Iampietro C."/>
            <person name="Lluch J."/>
            <person name="Castinel A."/>
            <person name="Donnadieu C."/>
            <person name="Desvignes T."/>
            <person name="Floi Bucao C."/>
            <person name="Jouanno E."/>
            <person name="Wen M."/>
            <person name="Mejri S."/>
            <person name="Dirks R."/>
            <person name="Jansen H."/>
            <person name="Henkel C."/>
            <person name="Chen W.J."/>
            <person name="Zahm M."/>
            <person name="Cabau C."/>
            <person name="Klopp C."/>
            <person name="Thompson A.W."/>
            <person name="Robinson-Rechavi M."/>
            <person name="Braasch I."/>
            <person name="Lecointre G."/>
            <person name="Bobe J."/>
            <person name="Postlethwait J.H."/>
            <person name="Berthelot C."/>
            <person name="Roest Crollius H."/>
            <person name="Guiguen Y."/>
        </authorList>
    </citation>
    <scope>NUCLEOTIDE SEQUENCE</scope>
    <source>
        <strain evidence="2">NC1722</strain>
    </source>
</reference>
<dbReference type="Proteomes" id="UP001221898">
    <property type="component" value="Unassembled WGS sequence"/>
</dbReference>
<proteinExistence type="predicted"/>
<organism evidence="2 3">
    <name type="scientific">Aldrovandia affinis</name>
    <dbReference type="NCBI Taxonomy" id="143900"/>
    <lineage>
        <taxon>Eukaryota</taxon>
        <taxon>Metazoa</taxon>
        <taxon>Chordata</taxon>
        <taxon>Craniata</taxon>
        <taxon>Vertebrata</taxon>
        <taxon>Euteleostomi</taxon>
        <taxon>Actinopterygii</taxon>
        <taxon>Neopterygii</taxon>
        <taxon>Teleostei</taxon>
        <taxon>Notacanthiformes</taxon>
        <taxon>Halosauridae</taxon>
        <taxon>Aldrovandia</taxon>
    </lineage>
</organism>
<evidence type="ECO:0000313" key="2">
    <source>
        <dbReference type="EMBL" id="KAJ8367517.1"/>
    </source>
</evidence>
<name>A0AAD7R7H8_9TELE</name>
<feature type="region of interest" description="Disordered" evidence="1">
    <location>
        <begin position="47"/>
        <end position="97"/>
    </location>
</feature>
<gene>
    <name evidence="2" type="ORF">AAFF_G00316990</name>
</gene>
<sequence length="97" mass="10893">MPAARRRDRFQEKEQMQCGQGVEQCVIKSHPALIGLFDEVTQRIPQSGGLESQSVPPVSQTTLMSRHGNSQNRRQPRPADLSIVGTAIKTNKERLQR</sequence>
<evidence type="ECO:0000256" key="1">
    <source>
        <dbReference type="SAM" id="MobiDB-lite"/>
    </source>
</evidence>
<protein>
    <submittedName>
        <fullName evidence="2">Uncharacterized protein</fullName>
    </submittedName>
</protein>
<dbReference type="EMBL" id="JAINUG010000470">
    <property type="protein sequence ID" value="KAJ8367517.1"/>
    <property type="molecule type" value="Genomic_DNA"/>
</dbReference>
<dbReference type="AlphaFoldDB" id="A0AAD7R7H8"/>
<accession>A0AAD7R7H8</accession>
<evidence type="ECO:0000313" key="3">
    <source>
        <dbReference type="Proteomes" id="UP001221898"/>
    </source>
</evidence>